<feature type="domain" description="Acetyl-CoA hydrolase/transferase N-terminal" evidence="3">
    <location>
        <begin position="59"/>
        <end position="169"/>
    </location>
</feature>
<dbReference type="Pfam" id="PF13336">
    <property type="entry name" value="AcetylCoA_hyd_C"/>
    <property type="match status" value="1"/>
</dbReference>
<feature type="domain" description="Acetyl-CoA hydrolase/transferase C-terminal" evidence="4">
    <location>
        <begin position="262"/>
        <end position="414"/>
    </location>
</feature>
<dbReference type="Pfam" id="PF02550">
    <property type="entry name" value="AcetylCoA_hydro"/>
    <property type="match status" value="1"/>
</dbReference>
<dbReference type="SUPFAM" id="SSF100950">
    <property type="entry name" value="NagB/RpiA/CoA transferase-like"/>
    <property type="match status" value="2"/>
</dbReference>
<dbReference type="GO" id="GO:0008775">
    <property type="term" value="F:acetate CoA-transferase activity"/>
    <property type="evidence" value="ECO:0007669"/>
    <property type="project" value="InterPro"/>
</dbReference>
<dbReference type="Gene3D" id="3.40.1080.20">
    <property type="entry name" value="Acetyl-CoA hydrolase/transferase C-terminal domain"/>
    <property type="match status" value="1"/>
</dbReference>
<dbReference type="Proteomes" id="UP000242682">
    <property type="component" value="Unassembled WGS sequence"/>
</dbReference>
<keyword evidence="6" id="KW-1185">Reference proteome</keyword>
<dbReference type="Gene3D" id="3.30.750.70">
    <property type="entry name" value="4-hydroxybutyrate coenzyme like domains"/>
    <property type="match status" value="1"/>
</dbReference>
<keyword evidence="5" id="KW-0378">Hydrolase</keyword>
<sequence length="422" mass="46464">MTKKLSVPDLISLIEPGADIIIPIANGEPIRLLDLLEENADKLSGVAIHQMLALRPRSYIEGQFEQLKHVSYFLSGATRKVYQQAKLELVPNNFHEVPRMLKKITKMSMIMTVASPMDEHGYFTLGTQADYVAEFIGTVPFVLEVNNQMPRTYGRNQIHISQIAGYIEHNATLIEEKSSQISEKDIQIATSVTADIKNGDTLQIGIGSVPNAVISMLKDHRHLGIHTEMLPDGIVDLVNAGAVDGTRKFTHPGKIIATFAYGTKKLYDFIDNNPGVEFLPVSLVNDPREIAKEKNIVSINATTEVDLFGQCASETVGGKYYSSSGGQIDFARGVRFAENGKGYICMQSTARNDSISRIKLDLAPGSVVTTGKNDVDNIVTEYGIARLHGVSLSERAKRLIGIAHPNFREELLFEAKKRGILI</sequence>
<reference evidence="5 6" key="1">
    <citation type="submission" date="2018-03" db="EMBL/GenBank/DDBJ databases">
        <title>Genomic Encyclopedia of Type Strains, Phase III (KMG-III): the genomes of soil and plant-associated and newly described type strains.</title>
        <authorList>
            <person name="Whitman W."/>
        </authorList>
    </citation>
    <scope>NUCLEOTIDE SEQUENCE [LARGE SCALE GENOMIC DNA]</scope>
    <source>
        <strain evidence="5 6">CGMCC 1.12259</strain>
    </source>
</reference>
<accession>A0A2P8H2I1</accession>
<evidence type="ECO:0000256" key="2">
    <source>
        <dbReference type="ARBA" id="ARBA00022679"/>
    </source>
</evidence>
<evidence type="ECO:0000256" key="1">
    <source>
        <dbReference type="ARBA" id="ARBA00009632"/>
    </source>
</evidence>
<dbReference type="InterPro" id="IPR046433">
    <property type="entry name" value="ActCoA_hydro"/>
</dbReference>
<dbReference type="EMBL" id="PYAT01000005">
    <property type="protein sequence ID" value="PSL40426.1"/>
    <property type="molecule type" value="Genomic_DNA"/>
</dbReference>
<dbReference type="InterPro" id="IPR038460">
    <property type="entry name" value="AcetylCoA_hyd_C_sf"/>
</dbReference>
<dbReference type="AlphaFoldDB" id="A0A2P8H2I1"/>
<dbReference type="Gene3D" id="3.40.1080.10">
    <property type="entry name" value="Glutaconate Coenzyme A-transferase"/>
    <property type="match status" value="1"/>
</dbReference>
<dbReference type="GO" id="GO:0016787">
    <property type="term" value="F:hydrolase activity"/>
    <property type="evidence" value="ECO:0007669"/>
    <property type="project" value="UniProtKB-KW"/>
</dbReference>
<dbReference type="InterPro" id="IPR026888">
    <property type="entry name" value="AcetylCoA_hyd_C"/>
</dbReference>
<keyword evidence="2" id="KW-0808">Transferase</keyword>
<evidence type="ECO:0000259" key="4">
    <source>
        <dbReference type="Pfam" id="PF13336"/>
    </source>
</evidence>
<evidence type="ECO:0000259" key="3">
    <source>
        <dbReference type="Pfam" id="PF02550"/>
    </source>
</evidence>
<dbReference type="InterPro" id="IPR037171">
    <property type="entry name" value="NagB/RpiA_transferase-like"/>
</dbReference>
<dbReference type="RefSeq" id="WP_106533202.1">
    <property type="nucleotide sequence ID" value="NZ_PYAT01000005.1"/>
</dbReference>
<comment type="caution">
    <text evidence="5">The sequence shown here is derived from an EMBL/GenBank/DDBJ whole genome shotgun (WGS) entry which is preliminary data.</text>
</comment>
<dbReference type="PANTHER" id="PTHR21432:SF20">
    <property type="entry name" value="ACETYL-COA HYDROLASE"/>
    <property type="match status" value="1"/>
</dbReference>
<dbReference type="PANTHER" id="PTHR21432">
    <property type="entry name" value="ACETYL-COA HYDROLASE-RELATED"/>
    <property type="match status" value="1"/>
</dbReference>
<evidence type="ECO:0000313" key="6">
    <source>
        <dbReference type="Proteomes" id="UP000242682"/>
    </source>
</evidence>
<dbReference type="OrthoDB" id="9801795at2"/>
<dbReference type="GO" id="GO:0006083">
    <property type="term" value="P:acetate metabolic process"/>
    <property type="evidence" value="ECO:0007669"/>
    <property type="project" value="InterPro"/>
</dbReference>
<protein>
    <submittedName>
        <fullName evidence="5">Acyl-CoA hydrolase</fullName>
    </submittedName>
</protein>
<gene>
    <name evidence="5" type="ORF">B0H99_105204</name>
</gene>
<organism evidence="5 6">
    <name type="scientific">Planomicrobium soli</name>
    <dbReference type="NCBI Taxonomy" id="1176648"/>
    <lineage>
        <taxon>Bacteria</taxon>
        <taxon>Bacillati</taxon>
        <taxon>Bacillota</taxon>
        <taxon>Bacilli</taxon>
        <taxon>Bacillales</taxon>
        <taxon>Caryophanaceae</taxon>
        <taxon>Planomicrobium</taxon>
    </lineage>
</organism>
<name>A0A2P8H2I1_9BACL</name>
<dbReference type="InterPro" id="IPR003702">
    <property type="entry name" value="ActCoA_hydro_N"/>
</dbReference>
<evidence type="ECO:0000313" key="5">
    <source>
        <dbReference type="EMBL" id="PSL40426.1"/>
    </source>
</evidence>
<proteinExistence type="inferred from homology"/>
<comment type="similarity">
    <text evidence="1">Belongs to the acetyl-CoA hydrolase/transferase family.</text>
</comment>